<keyword evidence="2" id="KW-1185">Reference proteome</keyword>
<reference evidence="1" key="1">
    <citation type="submission" date="2023-04" db="EMBL/GenBank/DDBJ databases">
        <title>Ambrosiozyma monospora NBRC 10751.</title>
        <authorList>
            <person name="Ichikawa N."/>
            <person name="Sato H."/>
            <person name="Tonouchi N."/>
        </authorList>
    </citation>
    <scope>NUCLEOTIDE SEQUENCE</scope>
    <source>
        <strain evidence="1">NBRC 10751</strain>
    </source>
</reference>
<evidence type="ECO:0000313" key="1">
    <source>
        <dbReference type="EMBL" id="GME75076.1"/>
    </source>
</evidence>
<dbReference type="EMBL" id="BSXS01001110">
    <property type="protein sequence ID" value="GME75076.1"/>
    <property type="molecule type" value="Genomic_DNA"/>
</dbReference>
<name>A0ACB5SWH4_AMBMO</name>
<proteinExistence type="predicted"/>
<comment type="caution">
    <text evidence="1">The sequence shown here is derived from an EMBL/GenBank/DDBJ whole genome shotgun (WGS) entry which is preliminary data.</text>
</comment>
<accession>A0ACB5SWH4</accession>
<protein>
    <submittedName>
        <fullName evidence="1">Unnamed protein product</fullName>
    </submittedName>
</protein>
<organism evidence="1 2">
    <name type="scientific">Ambrosiozyma monospora</name>
    <name type="common">Yeast</name>
    <name type="synonym">Endomycopsis monosporus</name>
    <dbReference type="NCBI Taxonomy" id="43982"/>
    <lineage>
        <taxon>Eukaryota</taxon>
        <taxon>Fungi</taxon>
        <taxon>Dikarya</taxon>
        <taxon>Ascomycota</taxon>
        <taxon>Saccharomycotina</taxon>
        <taxon>Pichiomycetes</taxon>
        <taxon>Pichiales</taxon>
        <taxon>Pichiaceae</taxon>
        <taxon>Ambrosiozyma</taxon>
    </lineage>
</organism>
<gene>
    <name evidence="1" type="ORF">Amon02_000201500</name>
</gene>
<dbReference type="Proteomes" id="UP001165064">
    <property type="component" value="Unassembled WGS sequence"/>
</dbReference>
<evidence type="ECO:0000313" key="2">
    <source>
        <dbReference type="Proteomes" id="UP001165064"/>
    </source>
</evidence>
<sequence>MNDSITLYPTYFFKQALYTDYSIERYHNEVKAYKEVEKYNASHPNDIIHIPKLVAYGINKTKKGNGRIDKLYYIAVEKLDAHHPRTKQELIDGIRELELIKKSGICHDDVHSGNYLHDSKNFYVIDYGEVEFNGPDKRYRAAI</sequence>